<comment type="caution">
    <text evidence="2">The sequence shown here is derived from an EMBL/GenBank/DDBJ whole genome shotgun (WGS) entry which is preliminary data.</text>
</comment>
<evidence type="ECO:0000256" key="1">
    <source>
        <dbReference type="HAMAP-Rule" id="MF_01406"/>
    </source>
</evidence>
<dbReference type="PANTHER" id="PTHR43546">
    <property type="entry name" value="UPF0173 METAL-DEPENDENT HYDROLASE MJ1163-RELATED"/>
    <property type="match status" value="1"/>
</dbReference>
<name>A0AAP2RC89_9EURY</name>
<dbReference type="PIRSF" id="PIRSF004944">
    <property type="entry name" value="UCP004944_hydrls"/>
    <property type="match status" value="1"/>
</dbReference>
<comment type="similarity">
    <text evidence="1">Belongs to the UPF0282 family.</text>
</comment>
<protein>
    <recommendedName>
        <fullName evidence="1">UPF0282 protein CUJ83_00005</fullName>
    </recommendedName>
</protein>
<dbReference type="InterPro" id="IPR036866">
    <property type="entry name" value="RibonucZ/Hydroxyglut_hydro"/>
</dbReference>
<accession>A0AAP2RC89</accession>
<dbReference type="InterPro" id="IPR050114">
    <property type="entry name" value="UPF0173_UPF0282_UlaG_hydrolase"/>
</dbReference>
<keyword evidence="3" id="KW-1185">Reference proteome</keyword>
<reference evidence="2 3" key="1">
    <citation type="submission" date="2017-11" db="EMBL/GenBank/DDBJ databases">
        <title>Isolation and Characterization of Family Methanocellaceae Species from Potential Methane Hydrate Area Offshore Southwestern Taiwan.</title>
        <authorList>
            <person name="Zhang W.-L."/>
            <person name="Chen W.-C."/>
            <person name="Lai M.-C."/>
            <person name="Chen S.-C."/>
        </authorList>
    </citation>
    <scope>NUCLEOTIDE SEQUENCE [LARGE SCALE GENOMIC DNA]</scope>
    <source>
        <strain evidence="2 3">CWC-04</strain>
    </source>
</reference>
<evidence type="ECO:0000313" key="2">
    <source>
        <dbReference type="EMBL" id="MCD1293380.1"/>
    </source>
</evidence>
<dbReference type="Gene3D" id="3.60.15.10">
    <property type="entry name" value="Ribonuclease Z/Hydroxyacylglutathione hydrolase-like"/>
    <property type="match status" value="1"/>
</dbReference>
<dbReference type="AlphaFoldDB" id="A0AAP2RC89"/>
<dbReference type="SUPFAM" id="SSF56281">
    <property type="entry name" value="Metallo-hydrolase/oxidoreductase"/>
    <property type="match status" value="1"/>
</dbReference>
<sequence>MEITFIAADSMGARSMCTYVRTHDVSMIIDPSVALGPRRYNKPPHPIEIRAMSEMWDKIRKYAFSADVIIITHYHYDHHNPEYADLFKNKILLTKHPSENINKSQTKRAAYFFDSIKDIPSEIFYSDGDSFTFGGTRADFSKAVPHGINSKLGYVTEVCIDDGERFVYTSDVEGPSLPEQADFIIESDPDVLYCDGPMTYMLGFRYPQKNLDLSIGNLIRMIESTRVQKIVLDHHLLRDIRWRERMRTLIAYARASGTDVMTAAEFMGMPDLVYEARRSELYKNYPVTPISI</sequence>
<evidence type="ECO:0000313" key="3">
    <source>
        <dbReference type="Proteomes" id="UP001320159"/>
    </source>
</evidence>
<dbReference type="HAMAP" id="MF_01406">
    <property type="entry name" value="UPF0282"/>
    <property type="match status" value="1"/>
</dbReference>
<dbReference type="Proteomes" id="UP001320159">
    <property type="component" value="Unassembled WGS sequence"/>
</dbReference>
<proteinExistence type="inferred from homology"/>
<organism evidence="2 3">
    <name type="scientific">Methanooceanicella nereidis</name>
    <dbReference type="NCBI Taxonomy" id="2052831"/>
    <lineage>
        <taxon>Archaea</taxon>
        <taxon>Methanobacteriati</taxon>
        <taxon>Methanobacteriota</taxon>
        <taxon>Stenosarchaea group</taxon>
        <taxon>Methanomicrobia</taxon>
        <taxon>Methanocellales</taxon>
        <taxon>Methanocellaceae</taxon>
        <taxon>Methanooceanicella</taxon>
    </lineage>
</organism>
<gene>
    <name evidence="2" type="ORF">CUJ83_00005</name>
</gene>
<dbReference type="EMBL" id="PGCK01000001">
    <property type="protein sequence ID" value="MCD1293380.1"/>
    <property type="molecule type" value="Genomic_DNA"/>
</dbReference>
<dbReference type="PANTHER" id="PTHR43546:SF4">
    <property type="entry name" value="UPF0282 PROTEIN MJ1629"/>
    <property type="match status" value="1"/>
</dbReference>
<dbReference type="InterPro" id="IPR014426">
    <property type="entry name" value="UPF0282_hydrls"/>
</dbReference>